<keyword evidence="1" id="KW-1133">Transmembrane helix</keyword>
<comment type="caution">
    <text evidence="3">The sequence shown here is derived from an EMBL/GenBank/DDBJ whole genome shotgun (WGS) entry which is preliminary data.</text>
</comment>
<dbReference type="InterPro" id="IPR050879">
    <property type="entry name" value="Acyltransferase_3"/>
</dbReference>
<evidence type="ECO:0000256" key="1">
    <source>
        <dbReference type="SAM" id="Phobius"/>
    </source>
</evidence>
<feature type="domain" description="Acyltransferase 3" evidence="2">
    <location>
        <begin position="21"/>
        <end position="372"/>
    </location>
</feature>
<dbReference type="Pfam" id="PF01757">
    <property type="entry name" value="Acyl_transf_3"/>
    <property type="match status" value="1"/>
</dbReference>
<proteinExistence type="predicted"/>
<feature type="transmembrane region" description="Helical" evidence="1">
    <location>
        <begin position="96"/>
        <end position="115"/>
    </location>
</feature>
<dbReference type="PANTHER" id="PTHR23028:SF53">
    <property type="entry name" value="ACYL_TRANSF_3 DOMAIN-CONTAINING PROTEIN"/>
    <property type="match status" value="1"/>
</dbReference>
<evidence type="ECO:0000313" key="4">
    <source>
        <dbReference type="Proteomes" id="UP001596091"/>
    </source>
</evidence>
<feature type="transmembrane region" description="Helical" evidence="1">
    <location>
        <begin position="283"/>
        <end position="302"/>
    </location>
</feature>
<feature type="transmembrane region" description="Helical" evidence="1">
    <location>
        <begin position="189"/>
        <end position="211"/>
    </location>
</feature>
<protein>
    <submittedName>
        <fullName evidence="3">Acyltransferase family protein</fullName>
        <ecNumber evidence="3">2.3.-.-</ecNumber>
    </submittedName>
</protein>
<keyword evidence="4" id="KW-1185">Reference proteome</keyword>
<gene>
    <name evidence="3" type="ORF">ACFPT7_20310</name>
</gene>
<evidence type="ECO:0000259" key="2">
    <source>
        <dbReference type="Pfam" id="PF01757"/>
    </source>
</evidence>
<keyword evidence="3" id="KW-0012">Acyltransferase</keyword>
<feature type="transmembrane region" description="Helical" evidence="1">
    <location>
        <begin position="323"/>
        <end position="339"/>
    </location>
</feature>
<feature type="transmembrane region" description="Helical" evidence="1">
    <location>
        <begin position="217"/>
        <end position="237"/>
    </location>
</feature>
<feature type="transmembrane region" description="Helical" evidence="1">
    <location>
        <begin position="249"/>
        <end position="271"/>
    </location>
</feature>
<evidence type="ECO:0000313" key="3">
    <source>
        <dbReference type="EMBL" id="MFC5864663.1"/>
    </source>
</evidence>
<keyword evidence="3" id="KW-0808">Transferase</keyword>
<keyword evidence="1" id="KW-0812">Transmembrane</keyword>
<dbReference type="GO" id="GO:0016746">
    <property type="term" value="F:acyltransferase activity"/>
    <property type="evidence" value="ECO:0007669"/>
    <property type="project" value="UniProtKB-KW"/>
</dbReference>
<sequence length="406" mass="45945">MADREGKAESAAPVYFRGYIEELDGLRAVGLSLVLINHFTLTTFPQWLYQLGNLGWIAMDSFFVMSGFLITGILLDSHNKPHFFGKYYLRRALRIFPLYYAVLLFWYVILTRTNYGSDYHNMRQYWGSPGWFAFYLGNLREAVVSLSSGKLSSTVKWAYGPLWSLQIEEQFYLLFPLAVAFLKKDHLRNVLIAAACLSPLLRILLYCWNPANPDLQYTLLPCHCEGIALGALIAIRFRSGPWRISRDKLGWWTCGLMAAAVAGSVLTTWGTRNEAWQTVWNRLAGYSISSLACACLVLWLICSRGSAETMLLRLPPVRFIGKICYGIYLLHPVGHWMVLEANKKGWIRLKNNDPMYVVYGVGLSVVLALISWYCFEGLFLRLKDKIPYGRPVGSSAKVVPITGTGG</sequence>
<name>A0ABW1EKQ2_9BACT</name>
<dbReference type="RefSeq" id="WP_263332779.1">
    <property type="nucleotide sequence ID" value="NZ_JAGSYH010000001.1"/>
</dbReference>
<feature type="transmembrane region" description="Helical" evidence="1">
    <location>
        <begin position="359"/>
        <end position="380"/>
    </location>
</feature>
<dbReference type="EMBL" id="JBHSPH010000010">
    <property type="protein sequence ID" value="MFC5864663.1"/>
    <property type="molecule type" value="Genomic_DNA"/>
</dbReference>
<accession>A0ABW1EKQ2</accession>
<organism evidence="3 4">
    <name type="scientific">Acidicapsa dinghuensis</name>
    <dbReference type="NCBI Taxonomy" id="2218256"/>
    <lineage>
        <taxon>Bacteria</taxon>
        <taxon>Pseudomonadati</taxon>
        <taxon>Acidobacteriota</taxon>
        <taxon>Terriglobia</taxon>
        <taxon>Terriglobales</taxon>
        <taxon>Acidobacteriaceae</taxon>
        <taxon>Acidicapsa</taxon>
    </lineage>
</organism>
<dbReference type="PANTHER" id="PTHR23028">
    <property type="entry name" value="ACETYLTRANSFERASE"/>
    <property type="match status" value="1"/>
</dbReference>
<reference evidence="4" key="1">
    <citation type="journal article" date="2019" name="Int. J. Syst. Evol. Microbiol.">
        <title>The Global Catalogue of Microorganisms (GCM) 10K type strain sequencing project: providing services to taxonomists for standard genome sequencing and annotation.</title>
        <authorList>
            <consortium name="The Broad Institute Genomics Platform"/>
            <consortium name="The Broad Institute Genome Sequencing Center for Infectious Disease"/>
            <person name="Wu L."/>
            <person name="Ma J."/>
        </authorList>
    </citation>
    <scope>NUCLEOTIDE SEQUENCE [LARGE SCALE GENOMIC DNA]</scope>
    <source>
        <strain evidence="4">JCM 4087</strain>
    </source>
</reference>
<feature type="transmembrane region" description="Helical" evidence="1">
    <location>
        <begin position="54"/>
        <end position="75"/>
    </location>
</feature>
<dbReference type="Proteomes" id="UP001596091">
    <property type="component" value="Unassembled WGS sequence"/>
</dbReference>
<dbReference type="InterPro" id="IPR002656">
    <property type="entry name" value="Acyl_transf_3_dom"/>
</dbReference>
<dbReference type="EC" id="2.3.-.-" evidence="3"/>
<keyword evidence="1" id="KW-0472">Membrane</keyword>